<dbReference type="Proteomes" id="UP001140949">
    <property type="component" value="Unassembled WGS sequence"/>
</dbReference>
<accession>A0AAX6H0A8</accession>
<evidence type="ECO:0000313" key="3">
    <source>
        <dbReference type="Proteomes" id="UP001140949"/>
    </source>
</evidence>
<sequence length="72" mass="8059">MTSKTLFGRRSFFQRQRAVATTSPLLRRRIGSSTCSSSATDLIEFLYSISFIGGSSLRTRRTFGGITENFEV</sequence>
<reference evidence="1" key="2">
    <citation type="submission" date="2023-04" db="EMBL/GenBank/DDBJ databases">
        <authorList>
            <person name="Bruccoleri R.E."/>
            <person name="Oakeley E.J."/>
            <person name="Faust A.-M."/>
            <person name="Dessus-Babus S."/>
            <person name="Altorfer M."/>
            <person name="Burckhardt D."/>
            <person name="Oertli M."/>
            <person name="Naumann U."/>
            <person name="Petersen F."/>
            <person name="Wong J."/>
        </authorList>
    </citation>
    <scope>NUCLEOTIDE SEQUENCE</scope>
    <source>
        <strain evidence="1">GSM-AAB239-AS_SAM_17_03QT</strain>
        <tissue evidence="1">Leaf</tissue>
    </source>
</reference>
<reference evidence="1" key="1">
    <citation type="journal article" date="2023" name="GigaByte">
        <title>Genome assembly of the bearded iris, Iris pallida Lam.</title>
        <authorList>
            <person name="Bruccoleri R.E."/>
            <person name="Oakeley E.J."/>
            <person name="Faust A.M.E."/>
            <person name="Altorfer M."/>
            <person name="Dessus-Babus S."/>
            <person name="Burckhardt D."/>
            <person name="Oertli M."/>
            <person name="Naumann U."/>
            <person name="Petersen F."/>
            <person name="Wong J."/>
        </authorList>
    </citation>
    <scope>NUCLEOTIDE SEQUENCE</scope>
    <source>
        <strain evidence="1">GSM-AAB239-AS_SAM_17_03QT</strain>
    </source>
</reference>
<comment type="caution">
    <text evidence="1">The sequence shown here is derived from an EMBL/GenBank/DDBJ whole genome shotgun (WGS) entry which is preliminary data.</text>
</comment>
<organism evidence="1 3">
    <name type="scientific">Iris pallida</name>
    <name type="common">Sweet iris</name>
    <dbReference type="NCBI Taxonomy" id="29817"/>
    <lineage>
        <taxon>Eukaryota</taxon>
        <taxon>Viridiplantae</taxon>
        <taxon>Streptophyta</taxon>
        <taxon>Embryophyta</taxon>
        <taxon>Tracheophyta</taxon>
        <taxon>Spermatophyta</taxon>
        <taxon>Magnoliopsida</taxon>
        <taxon>Liliopsida</taxon>
        <taxon>Asparagales</taxon>
        <taxon>Iridaceae</taxon>
        <taxon>Iridoideae</taxon>
        <taxon>Irideae</taxon>
        <taxon>Iris</taxon>
    </lineage>
</organism>
<protein>
    <submittedName>
        <fullName evidence="1">Uncharacterized protein</fullName>
    </submittedName>
</protein>
<dbReference type="EMBL" id="JANAVB010014796">
    <property type="protein sequence ID" value="KAJ6833988.1"/>
    <property type="molecule type" value="Genomic_DNA"/>
</dbReference>
<proteinExistence type="predicted"/>
<dbReference type="EMBL" id="JANAVB010014796">
    <property type="protein sequence ID" value="KAJ6833987.1"/>
    <property type="molecule type" value="Genomic_DNA"/>
</dbReference>
<dbReference type="AlphaFoldDB" id="A0AAX6H0A8"/>
<keyword evidence="3" id="KW-1185">Reference proteome</keyword>
<evidence type="ECO:0000313" key="2">
    <source>
        <dbReference type="EMBL" id="KAJ6833988.1"/>
    </source>
</evidence>
<evidence type="ECO:0000313" key="1">
    <source>
        <dbReference type="EMBL" id="KAJ6833987.1"/>
    </source>
</evidence>
<gene>
    <name evidence="1" type="ORF">M6B38_337195</name>
    <name evidence="2" type="ORF">M6B38_337200</name>
</gene>
<name>A0AAX6H0A8_IRIPA</name>